<dbReference type="InterPro" id="IPR036890">
    <property type="entry name" value="HATPase_C_sf"/>
</dbReference>
<feature type="coiled-coil region" evidence="11">
    <location>
        <begin position="120"/>
        <end position="154"/>
    </location>
</feature>
<dbReference type="Gene3D" id="3.30.565.10">
    <property type="entry name" value="Histidine kinase-like ATPase, C-terminal domain"/>
    <property type="match status" value="1"/>
</dbReference>
<evidence type="ECO:0000313" key="16">
    <source>
        <dbReference type="Proteomes" id="UP000318017"/>
    </source>
</evidence>
<dbReference type="EC" id="2.7.13.3" evidence="2"/>
<feature type="domain" description="PAS" evidence="13">
    <location>
        <begin position="5"/>
        <end position="57"/>
    </location>
</feature>
<dbReference type="KEGG" id="ahel:Q31a_48430"/>
<dbReference type="CDD" id="cd00130">
    <property type="entry name" value="PAS"/>
    <property type="match status" value="1"/>
</dbReference>
<dbReference type="Gene3D" id="3.30.450.20">
    <property type="entry name" value="PAS domain"/>
    <property type="match status" value="1"/>
</dbReference>
<keyword evidence="16" id="KW-1185">Reference proteome</keyword>
<evidence type="ECO:0000256" key="5">
    <source>
        <dbReference type="ARBA" id="ARBA00022741"/>
    </source>
</evidence>
<dbReference type="RefSeq" id="WP_145082627.1">
    <property type="nucleotide sequence ID" value="NZ_CP036298.1"/>
</dbReference>
<dbReference type="InterPro" id="IPR036097">
    <property type="entry name" value="HisK_dim/P_sf"/>
</dbReference>
<evidence type="ECO:0000259" key="12">
    <source>
        <dbReference type="PROSITE" id="PS50109"/>
    </source>
</evidence>
<dbReference type="PROSITE" id="PS50109">
    <property type="entry name" value="HIS_KIN"/>
    <property type="match status" value="1"/>
</dbReference>
<dbReference type="Gene3D" id="1.10.287.130">
    <property type="match status" value="1"/>
</dbReference>
<dbReference type="PANTHER" id="PTHR43065:SF10">
    <property type="entry name" value="PEROXIDE STRESS-ACTIVATED HISTIDINE KINASE MAK3"/>
    <property type="match status" value="1"/>
</dbReference>
<organism evidence="15 16">
    <name type="scientific">Aureliella helgolandensis</name>
    <dbReference type="NCBI Taxonomy" id="2527968"/>
    <lineage>
        <taxon>Bacteria</taxon>
        <taxon>Pseudomonadati</taxon>
        <taxon>Planctomycetota</taxon>
        <taxon>Planctomycetia</taxon>
        <taxon>Pirellulales</taxon>
        <taxon>Pirellulaceae</taxon>
        <taxon>Aureliella</taxon>
    </lineage>
</organism>
<protein>
    <recommendedName>
        <fullName evidence="10">Sensor protein FixL</fullName>
        <ecNumber evidence="2">2.7.13.3</ecNumber>
    </recommendedName>
</protein>
<evidence type="ECO:0000256" key="7">
    <source>
        <dbReference type="ARBA" id="ARBA00022840"/>
    </source>
</evidence>
<dbReference type="Pfam" id="PF00989">
    <property type="entry name" value="PAS"/>
    <property type="match status" value="1"/>
</dbReference>
<dbReference type="InterPro" id="IPR013767">
    <property type="entry name" value="PAS_fold"/>
</dbReference>
<name>A0A518GCY9_9BACT</name>
<feature type="domain" description="Histidine kinase" evidence="12">
    <location>
        <begin position="170"/>
        <end position="375"/>
    </location>
</feature>
<keyword evidence="11" id="KW-0175">Coiled coil</keyword>
<comment type="function">
    <text evidence="9">Putative oxygen sensor; modulates the activity of FixJ, a transcriptional activator of nitrogen fixation fixK gene. FixL probably acts as a kinase that phosphorylates FixJ.</text>
</comment>
<evidence type="ECO:0000256" key="11">
    <source>
        <dbReference type="SAM" id="Coils"/>
    </source>
</evidence>
<dbReference type="SUPFAM" id="SSF55874">
    <property type="entry name" value="ATPase domain of HSP90 chaperone/DNA topoisomerase II/histidine kinase"/>
    <property type="match status" value="1"/>
</dbReference>
<dbReference type="GO" id="GO:0006355">
    <property type="term" value="P:regulation of DNA-templated transcription"/>
    <property type="evidence" value="ECO:0007669"/>
    <property type="project" value="InterPro"/>
</dbReference>
<dbReference type="PANTHER" id="PTHR43065">
    <property type="entry name" value="SENSOR HISTIDINE KINASE"/>
    <property type="match status" value="1"/>
</dbReference>
<evidence type="ECO:0000256" key="10">
    <source>
        <dbReference type="ARBA" id="ARBA00070616"/>
    </source>
</evidence>
<evidence type="ECO:0000256" key="4">
    <source>
        <dbReference type="ARBA" id="ARBA00022679"/>
    </source>
</evidence>
<dbReference type="InterPro" id="IPR000700">
    <property type="entry name" value="PAS-assoc_C"/>
</dbReference>
<dbReference type="EMBL" id="CP036298">
    <property type="protein sequence ID" value="QDV26469.1"/>
    <property type="molecule type" value="Genomic_DNA"/>
</dbReference>
<evidence type="ECO:0000259" key="13">
    <source>
        <dbReference type="PROSITE" id="PS50112"/>
    </source>
</evidence>
<dbReference type="GO" id="GO:0005524">
    <property type="term" value="F:ATP binding"/>
    <property type="evidence" value="ECO:0007669"/>
    <property type="project" value="UniProtKB-KW"/>
</dbReference>
<dbReference type="GO" id="GO:0000155">
    <property type="term" value="F:phosphorelay sensor kinase activity"/>
    <property type="evidence" value="ECO:0007669"/>
    <property type="project" value="InterPro"/>
</dbReference>
<dbReference type="InterPro" id="IPR035965">
    <property type="entry name" value="PAS-like_dom_sf"/>
</dbReference>
<dbReference type="OrthoDB" id="236031at2"/>
<evidence type="ECO:0000256" key="8">
    <source>
        <dbReference type="ARBA" id="ARBA00023012"/>
    </source>
</evidence>
<dbReference type="InterPro" id="IPR005467">
    <property type="entry name" value="His_kinase_dom"/>
</dbReference>
<sequence length="391" mass="42973">MMEREHALLKSILETAVDGIIVIDARGNIESVNPATERLFHFTQAELVGQNVKILMPAPYREEHDDYLENYHETGQRKILGSGREVTGQRKDGSTFPLHLAVSEINVGDRTLFAGIVRDITDLKEAQRELTELNASLDERVRQQALELQAAQAELVRKEKFATLGQISGGIAHEIRNPLNVVKTSAYYLLNAKTPTPEKVREHLERIDRQVGMIDNVVTALADVSRMPDPEVRPWEIQSLVRDVIASTNIPQGMVIDEQLPAGFPRVLVDGNQLSIVLRNLVRNALDAMPNGGTLTVVGTADEQGVTIEVRDTGSGISPDDLERITEPFFSTKPRGMGLGLAITKTILEKNRGTIRVSSELGKGTQFFVSLPIAEGPTTKPTATYGVTADD</sequence>
<gene>
    <name evidence="15" type="primary">fixL_3</name>
    <name evidence="15" type="ORF">Q31a_48430</name>
</gene>
<evidence type="ECO:0000256" key="2">
    <source>
        <dbReference type="ARBA" id="ARBA00012438"/>
    </source>
</evidence>
<keyword evidence="7" id="KW-0067">ATP-binding</keyword>
<dbReference type="InterPro" id="IPR003594">
    <property type="entry name" value="HATPase_dom"/>
</dbReference>
<dbReference type="InterPro" id="IPR000014">
    <property type="entry name" value="PAS"/>
</dbReference>
<evidence type="ECO:0000259" key="14">
    <source>
        <dbReference type="PROSITE" id="PS50113"/>
    </source>
</evidence>
<evidence type="ECO:0000256" key="9">
    <source>
        <dbReference type="ARBA" id="ARBA00059827"/>
    </source>
</evidence>
<comment type="catalytic activity">
    <reaction evidence="1">
        <text>ATP + protein L-histidine = ADP + protein N-phospho-L-histidine.</text>
        <dbReference type="EC" id="2.7.13.3"/>
    </reaction>
</comment>
<evidence type="ECO:0000256" key="6">
    <source>
        <dbReference type="ARBA" id="ARBA00022777"/>
    </source>
</evidence>
<proteinExistence type="predicted"/>
<dbReference type="InterPro" id="IPR003661">
    <property type="entry name" value="HisK_dim/P_dom"/>
</dbReference>
<keyword evidence="6" id="KW-0418">Kinase</keyword>
<dbReference type="SMART" id="SM00388">
    <property type="entry name" value="HisKA"/>
    <property type="match status" value="1"/>
</dbReference>
<dbReference type="PROSITE" id="PS50112">
    <property type="entry name" value="PAS"/>
    <property type="match status" value="1"/>
</dbReference>
<dbReference type="PRINTS" id="PR00344">
    <property type="entry name" value="BCTRLSENSOR"/>
</dbReference>
<dbReference type="Pfam" id="PF00512">
    <property type="entry name" value="HisKA"/>
    <property type="match status" value="1"/>
</dbReference>
<dbReference type="InterPro" id="IPR004358">
    <property type="entry name" value="Sig_transdc_His_kin-like_C"/>
</dbReference>
<dbReference type="CDD" id="cd00082">
    <property type="entry name" value="HisKA"/>
    <property type="match status" value="1"/>
</dbReference>
<keyword evidence="3" id="KW-0597">Phosphoprotein</keyword>
<dbReference type="FunFam" id="3.30.450.20:FF:000060">
    <property type="entry name" value="Sensor protein FixL"/>
    <property type="match status" value="1"/>
</dbReference>
<accession>A0A518GCY9</accession>
<keyword evidence="8" id="KW-0902">Two-component regulatory system</keyword>
<dbReference type="NCBIfam" id="TIGR00229">
    <property type="entry name" value="sensory_box"/>
    <property type="match status" value="1"/>
</dbReference>
<evidence type="ECO:0000313" key="15">
    <source>
        <dbReference type="EMBL" id="QDV26469.1"/>
    </source>
</evidence>
<dbReference type="SMART" id="SM00387">
    <property type="entry name" value="HATPase_c"/>
    <property type="match status" value="1"/>
</dbReference>
<keyword evidence="5" id="KW-0547">Nucleotide-binding</keyword>
<reference evidence="15 16" key="1">
    <citation type="submission" date="2019-02" db="EMBL/GenBank/DDBJ databases">
        <title>Deep-cultivation of Planctomycetes and their phenomic and genomic characterization uncovers novel biology.</title>
        <authorList>
            <person name="Wiegand S."/>
            <person name="Jogler M."/>
            <person name="Boedeker C."/>
            <person name="Pinto D."/>
            <person name="Vollmers J."/>
            <person name="Rivas-Marin E."/>
            <person name="Kohn T."/>
            <person name="Peeters S.H."/>
            <person name="Heuer A."/>
            <person name="Rast P."/>
            <person name="Oberbeckmann S."/>
            <person name="Bunk B."/>
            <person name="Jeske O."/>
            <person name="Meyerdierks A."/>
            <person name="Storesund J.E."/>
            <person name="Kallscheuer N."/>
            <person name="Luecker S."/>
            <person name="Lage O.M."/>
            <person name="Pohl T."/>
            <person name="Merkel B.J."/>
            <person name="Hornburger P."/>
            <person name="Mueller R.-W."/>
            <person name="Bruemmer F."/>
            <person name="Labrenz M."/>
            <person name="Spormann A.M."/>
            <person name="Op den Camp H."/>
            <person name="Overmann J."/>
            <person name="Amann R."/>
            <person name="Jetten M.S.M."/>
            <person name="Mascher T."/>
            <person name="Medema M.H."/>
            <person name="Devos D.P."/>
            <person name="Kaster A.-K."/>
            <person name="Ovreas L."/>
            <person name="Rohde M."/>
            <person name="Galperin M.Y."/>
            <person name="Jogler C."/>
        </authorList>
    </citation>
    <scope>NUCLEOTIDE SEQUENCE [LARGE SCALE GENOMIC DNA]</scope>
    <source>
        <strain evidence="15 16">Q31a</strain>
    </source>
</reference>
<dbReference type="PROSITE" id="PS50113">
    <property type="entry name" value="PAC"/>
    <property type="match status" value="1"/>
</dbReference>
<dbReference type="SMART" id="SM00091">
    <property type="entry name" value="PAS"/>
    <property type="match status" value="1"/>
</dbReference>
<dbReference type="SUPFAM" id="SSF47384">
    <property type="entry name" value="Homodimeric domain of signal transducing histidine kinase"/>
    <property type="match status" value="1"/>
</dbReference>
<evidence type="ECO:0000256" key="1">
    <source>
        <dbReference type="ARBA" id="ARBA00000085"/>
    </source>
</evidence>
<feature type="domain" description="PAC" evidence="14">
    <location>
        <begin position="82"/>
        <end position="132"/>
    </location>
</feature>
<dbReference type="Pfam" id="PF02518">
    <property type="entry name" value="HATPase_c"/>
    <property type="match status" value="1"/>
</dbReference>
<dbReference type="SUPFAM" id="SSF55785">
    <property type="entry name" value="PYP-like sensor domain (PAS domain)"/>
    <property type="match status" value="1"/>
</dbReference>
<evidence type="ECO:0000256" key="3">
    <source>
        <dbReference type="ARBA" id="ARBA00022553"/>
    </source>
</evidence>
<dbReference type="AlphaFoldDB" id="A0A518GCY9"/>
<dbReference type="Proteomes" id="UP000318017">
    <property type="component" value="Chromosome"/>
</dbReference>
<keyword evidence="4 15" id="KW-0808">Transferase</keyword>